<dbReference type="Proteomes" id="UP000011864">
    <property type="component" value="Chromosome"/>
</dbReference>
<dbReference type="PATRIC" id="fig|1129794.4.peg.3280"/>
<feature type="region of interest" description="Disordered" evidence="2">
    <location>
        <begin position="998"/>
        <end position="1019"/>
    </location>
</feature>
<dbReference type="KEGG" id="gps:C427_3302"/>
<dbReference type="eggNOG" id="COG3188">
    <property type="taxonomic scope" value="Bacteria"/>
</dbReference>
<name>K6ZQ54_9ALTE</name>
<dbReference type="PROSITE" id="PS51257">
    <property type="entry name" value="PROKAR_LIPOPROTEIN"/>
    <property type="match status" value="1"/>
</dbReference>
<sequence length="1109" mass="124399">MSTRYHCFACLLFIFSCNAASQPLKKLANIDFAQADFYLLDVADHNVKVAPSIDAYIHQGDLYIAITPLFEGLRLKYSLIGDKFSVTFADKISEFDFTEELANQGQWFNDGSFIFIKSEILEQLFATQITINTATLKMDLAGHTVDFPYKTIKNQQKQRKRNNYIIDRSDAEQQTDSGAIITIADEYRLATVPTGFASLEYQVNDKKERYDVNIQVESDLAYHSTSITLNHTENETNSRILLSRYPKFTGDKILGIWDTYSVGDLYLTQSSLTPGSYSRGLGINFSANVKGNFNENMTTSFAKTARPGWDADIYHNGIFLETRVVPADGLMEFNNMEVYYGANEFKIILYGPFGEQETLIEQVSVKNNSLGQGAYSYGLSLKENESSLLDVNLSEFDIDAISGRFGIGLFDNWQLGVSVDLNDIHNPNGGNESYRISNQITFPGWFFQNNISINSNNISQASSLATSFFNNDNFTLNYNSQWNEAQFDESSLDANYNIRSGPTTNSIYYSYDEFGSSKTERLQYRLSFVNKYVSASNSLSYIRKNENEDLFFGALTLSTRIQDNFRFLTTIPYDINGEDSIETEQISASVLYNYRHGAYNHTFNASNRSFFKENLWSVGYNLAINKPTHQLTLRTQYNSQEKWAVTAGIAINFGYDYFNNEMQFSSQTLRGAGSLDVHTYLDRQLNGIPDVLDYNLAGVTFSGGPYWENEVSNQDGQTRLFRAKKGITALRANWESGSATLNNDYMIYSHPGSLQRVNLPFYLTTEVELFVLLSGDSQAVTLSNVPLIASNVSSGDEYALETDFDGYASFVNLLPGKYSIYVDKEYLRDKGLQAEIAGFEFNSPLRGGFVVLPNIELSRSESGEIGANKLLSVMLDENNYEPLFYTDNDKLIHLPPKGGMKAPYSSDKLELALFKEIKMQSTEQERKELRAKLAAAAEGSQQFQPFSTQPTSPPSVGTIVASSQETLEVFETAQEGIEDLEQLNPVVVLSPLKPENVVEDQVPTPSSNDNVPTQDTNTEQAGEKLDLNSGFVIQFSALKSLAIATALAETFPNTKQLHIVRKLVKGESFYCLISRVLPDRSAATEYLKTAEKEGFIVDATSYLEPIWSK</sequence>
<gene>
    <name evidence="4" type="ORF">C427_3302</name>
</gene>
<organism evidence="4 5">
    <name type="scientific">Paraglaciecola psychrophila 170</name>
    <dbReference type="NCBI Taxonomy" id="1129794"/>
    <lineage>
        <taxon>Bacteria</taxon>
        <taxon>Pseudomonadati</taxon>
        <taxon>Pseudomonadota</taxon>
        <taxon>Gammaproteobacteria</taxon>
        <taxon>Alteromonadales</taxon>
        <taxon>Alteromonadaceae</taxon>
        <taxon>Paraglaciecola</taxon>
    </lineage>
</organism>
<evidence type="ECO:0000313" key="5">
    <source>
        <dbReference type="Proteomes" id="UP000011864"/>
    </source>
</evidence>
<accession>K6ZQ54</accession>
<proteinExistence type="predicted"/>
<feature type="chain" id="PRO_5003898546" evidence="3">
    <location>
        <begin position="20"/>
        <end position="1109"/>
    </location>
</feature>
<feature type="coiled-coil region" evidence="1">
    <location>
        <begin position="912"/>
        <end position="939"/>
    </location>
</feature>
<reference evidence="4 5" key="1">
    <citation type="journal article" date="2013" name="Genome Announc.">
        <title>Complete Genome Sequence of Glaciecola psychrophila Strain 170T.</title>
        <authorList>
            <person name="Yin J."/>
            <person name="Chen J."/>
            <person name="Liu G."/>
            <person name="Yu Y."/>
            <person name="Song L."/>
            <person name="Wang X."/>
            <person name="Qu X."/>
        </authorList>
    </citation>
    <scope>NUCLEOTIDE SEQUENCE [LARGE SCALE GENOMIC DNA]</scope>
    <source>
        <strain evidence="4 5">170</strain>
    </source>
</reference>
<protein>
    <submittedName>
        <fullName evidence="4">Sporulation related protein</fullName>
    </submittedName>
</protein>
<dbReference type="RefSeq" id="WP_007638677.1">
    <property type="nucleotide sequence ID" value="NC_020514.1"/>
</dbReference>
<keyword evidence="5" id="KW-1185">Reference proteome</keyword>
<feature type="signal peptide" evidence="3">
    <location>
        <begin position="1"/>
        <end position="19"/>
    </location>
</feature>
<dbReference type="HOGENOM" id="CLU_273289_0_0_6"/>
<dbReference type="STRING" id="1129794.C427_3302"/>
<keyword evidence="1" id="KW-0175">Coiled coil</keyword>
<evidence type="ECO:0000256" key="2">
    <source>
        <dbReference type="SAM" id="MobiDB-lite"/>
    </source>
</evidence>
<dbReference type="OrthoDB" id="121544at2"/>
<feature type="compositionally biased region" description="Polar residues" evidence="2">
    <location>
        <begin position="1003"/>
        <end position="1019"/>
    </location>
</feature>
<evidence type="ECO:0000313" key="4">
    <source>
        <dbReference type="EMBL" id="AGH45411.1"/>
    </source>
</evidence>
<evidence type="ECO:0000256" key="1">
    <source>
        <dbReference type="SAM" id="Coils"/>
    </source>
</evidence>
<evidence type="ECO:0000256" key="3">
    <source>
        <dbReference type="SAM" id="SignalP"/>
    </source>
</evidence>
<dbReference type="EMBL" id="CP003837">
    <property type="protein sequence ID" value="AGH45411.1"/>
    <property type="molecule type" value="Genomic_DNA"/>
</dbReference>
<dbReference type="AlphaFoldDB" id="K6ZQ54"/>
<keyword evidence="3" id="KW-0732">Signal</keyword>